<gene>
    <name evidence="1" type="ORF">Q9L58_004236</name>
</gene>
<protein>
    <submittedName>
        <fullName evidence="1">Uncharacterized protein</fullName>
    </submittedName>
</protein>
<name>A0ABR3GLG1_9PEZI</name>
<proteinExistence type="predicted"/>
<reference evidence="1 2" key="1">
    <citation type="submission" date="2024-02" db="EMBL/GenBank/DDBJ databases">
        <title>Discinaceae phylogenomics.</title>
        <authorList>
            <person name="Dirks A.C."/>
            <person name="James T.Y."/>
        </authorList>
    </citation>
    <scope>NUCLEOTIDE SEQUENCE [LARGE SCALE GENOMIC DNA]</scope>
    <source>
        <strain evidence="1 2">ACD0624</strain>
    </source>
</reference>
<sequence length="85" mass="9738">MTTSLLKRRTVILTGATAAITAVGAYTGALLKMDVETRTGVDERREEGLDTRIERLKNYRDRVERKKIEMEAKILGLYEKKDHRS</sequence>
<dbReference type="Proteomes" id="UP001447188">
    <property type="component" value="Unassembled WGS sequence"/>
</dbReference>
<dbReference type="EMBL" id="JBBBZM010000044">
    <property type="protein sequence ID" value="KAL0636754.1"/>
    <property type="molecule type" value="Genomic_DNA"/>
</dbReference>
<comment type="caution">
    <text evidence="1">The sequence shown here is derived from an EMBL/GenBank/DDBJ whole genome shotgun (WGS) entry which is preliminary data.</text>
</comment>
<keyword evidence="2" id="KW-1185">Reference proteome</keyword>
<evidence type="ECO:0000313" key="1">
    <source>
        <dbReference type="EMBL" id="KAL0636754.1"/>
    </source>
</evidence>
<organism evidence="1 2">
    <name type="scientific">Discina gigas</name>
    <dbReference type="NCBI Taxonomy" id="1032678"/>
    <lineage>
        <taxon>Eukaryota</taxon>
        <taxon>Fungi</taxon>
        <taxon>Dikarya</taxon>
        <taxon>Ascomycota</taxon>
        <taxon>Pezizomycotina</taxon>
        <taxon>Pezizomycetes</taxon>
        <taxon>Pezizales</taxon>
        <taxon>Discinaceae</taxon>
        <taxon>Discina</taxon>
    </lineage>
</organism>
<evidence type="ECO:0000313" key="2">
    <source>
        <dbReference type="Proteomes" id="UP001447188"/>
    </source>
</evidence>
<accession>A0ABR3GLG1</accession>